<dbReference type="EMBL" id="JAOXLN010000033">
    <property type="protein sequence ID" value="MDZ5088490.1"/>
    <property type="molecule type" value="Genomic_DNA"/>
</dbReference>
<evidence type="ECO:0000313" key="2">
    <source>
        <dbReference type="Proteomes" id="UP001289645"/>
    </source>
</evidence>
<evidence type="ECO:0000313" key="1">
    <source>
        <dbReference type="EMBL" id="MDZ5088490.1"/>
    </source>
</evidence>
<accession>A0ACC6MNK1</accession>
<gene>
    <name evidence="1" type="ORF">OHX15_24120</name>
</gene>
<comment type="caution">
    <text evidence="1">The sequence shown here is derived from an EMBL/GenBank/DDBJ whole genome shotgun (WGS) entry which is preliminary data.</text>
</comment>
<sequence>MSRRSDQKKARRKKRRAARDQTWLPEGMGERVAEVVADLEEFDARLTERGWQFNDPEHPDDDVGVSWFWPPSFVDVDGREDDDDTMRATVIALLEDEGGEIAHVLLVGTADDYQFDLGELLENLDVVEGYRAGDPPPVFEQ</sequence>
<reference evidence="1 2" key="1">
    <citation type="journal article" date="2021" name="Chemosphere">
        <title>Bioballs carrying a syntrophic Rhodococcus and Mycolicibacterium consortium for simultaneous sorption and biodegradation of fuel oil in contaminated freshwater.</title>
        <authorList>
            <person name="Naloka K."/>
            <person name="Polrit D."/>
            <person name="Muangchinda C."/>
            <person name="Thoetkiattikul H."/>
            <person name="Pinyakong O."/>
        </authorList>
    </citation>
    <scope>NUCLEOTIDE SEQUENCE [LARGE SCALE GENOMIC DNA]</scope>
    <source>
        <strain evidence="1 2">J101</strain>
    </source>
</reference>
<dbReference type="Proteomes" id="UP001289645">
    <property type="component" value="Unassembled WGS sequence"/>
</dbReference>
<organism evidence="1 2">
    <name type="scientific">Mycolicibacterium parafortuitum</name>
    <name type="common">Mycobacterium parafortuitum</name>
    <dbReference type="NCBI Taxonomy" id="39692"/>
    <lineage>
        <taxon>Bacteria</taxon>
        <taxon>Bacillati</taxon>
        <taxon>Actinomycetota</taxon>
        <taxon>Actinomycetes</taxon>
        <taxon>Mycobacteriales</taxon>
        <taxon>Mycobacteriaceae</taxon>
        <taxon>Mycolicibacterium</taxon>
    </lineage>
</organism>
<protein>
    <submittedName>
        <fullName evidence="1">Uncharacterized protein</fullName>
    </submittedName>
</protein>
<proteinExistence type="predicted"/>
<keyword evidence="2" id="KW-1185">Reference proteome</keyword>
<name>A0ACC6MNK1_MYCPF</name>